<dbReference type="EMBL" id="CAADJA010000002">
    <property type="protein sequence ID" value="VFS48079.1"/>
    <property type="molecule type" value="Genomic_DNA"/>
</dbReference>
<dbReference type="Proteomes" id="UP000224974">
    <property type="component" value="Unassembled WGS sequence"/>
</dbReference>
<dbReference type="InterPro" id="IPR054252">
    <property type="entry name" value="Pam3_gp18"/>
</dbReference>
<name>A0A2C6DMM9_9GAMM</name>
<dbReference type="Proteomes" id="UP000373449">
    <property type="component" value="Unassembled WGS sequence"/>
</dbReference>
<evidence type="ECO:0000259" key="1">
    <source>
        <dbReference type="Pfam" id="PF22479"/>
    </source>
</evidence>
<sequence>MATVLKIPVDAGIADQQMNITLDTIPLTLRVTWNELAQYWTLSLAKRDGEAILSNIKMVKNTPLIRRYQLSTPPGEFIFMDNYSGKERPDFYSLGNDHQLLYRTKY</sequence>
<dbReference type="AlphaFoldDB" id="A0A2C6DMM9"/>
<keyword evidence="4" id="KW-1185">Reference proteome</keyword>
<evidence type="ECO:0000313" key="2">
    <source>
        <dbReference type="EMBL" id="PHI29695.1"/>
    </source>
</evidence>
<dbReference type="Pfam" id="PF22479">
    <property type="entry name" value="Pam3_gp18"/>
    <property type="match status" value="1"/>
</dbReference>
<organism evidence="2 4">
    <name type="scientific">Budvicia aquatica</name>
    <dbReference type="NCBI Taxonomy" id="82979"/>
    <lineage>
        <taxon>Bacteria</taxon>
        <taxon>Pseudomonadati</taxon>
        <taxon>Pseudomonadota</taxon>
        <taxon>Gammaproteobacteria</taxon>
        <taxon>Enterobacterales</taxon>
        <taxon>Budviciaceae</taxon>
        <taxon>Budvicia</taxon>
    </lineage>
</organism>
<gene>
    <name evidence="2" type="ORF">CRN84_10290</name>
    <name evidence="3" type="ORF">NCTC12282_02992</name>
</gene>
<evidence type="ECO:0000313" key="3">
    <source>
        <dbReference type="EMBL" id="VFS48079.1"/>
    </source>
</evidence>
<evidence type="ECO:0000313" key="4">
    <source>
        <dbReference type="Proteomes" id="UP000224974"/>
    </source>
</evidence>
<accession>A0A2C6DMM9</accession>
<reference evidence="4" key="1">
    <citation type="submission" date="2017-09" db="EMBL/GenBank/DDBJ databases">
        <title>FDA dAtabase for Regulatory Grade micrObial Sequences (FDA-ARGOS): Supporting development and validation of Infectious Disease Dx tests.</title>
        <authorList>
            <person name="Minogue T."/>
            <person name="Wolcott M."/>
            <person name="Wasieloski L."/>
            <person name="Aguilar W."/>
            <person name="Moore D."/>
            <person name="Tallon L."/>
            <person name="Sadzewicz L."/>
            <person name="Ott S."/>
            <person name="Zhao X."/>
            <person name="Nagaraj S."/>
            <person name="Vavikolanu K."/>
            <person name="Aluvathingal J."/>
            <person name="Nadendla S."/>
            <person name="Sichtig H."/>
        </authorList>
    </citation>
    <scope>NUCLEOTIDE SEQUENCE [LARGE SCALE GENOMIC DNA]</scope>
    <source>
        <strain evidence="4">FDAARGOS_387</strain>
    </source>
</reference>
<dbReference type="EMBL" id="PDDX01000001">
    <property type="protein sequence ID" value="PHI29695.1"/>
    <property type="molecule type" value="Genomic_DNA"/>
</dbReference>
<evidence type="ECO:0000313" key="5">
    <source>
        <dbReference type="Proteomes" id="UP000373449"/>
    </source>
</evidence>
<protein>
    <recommendedName>
        <fullName evidence="1">Cyanophage baseplate Pam3 plug gp18 domain-containing protein</fullName>
    </recommendedName>
</protein>
<proteinExistence type="predicted"/>
<dbReference type="STRING" id="1111728.GCA_000427805_00599"/>
<reference evidence="2" key="2">
    <citation type="submission" date="2017-09" db="EMBL/GenBank/DDBJ databases">
        <title>FDA dAtabase for Regulatory Grade micrObial Sequences (FDA-ARGOS): Supporting development and validation of Infectious Disease Dx tests.</title>
        <authorList>
            <person name="Minogue T."/>
            <person name="Wolcott M."/>
            <person name="Wasieloski L."/>
            <person name="Aguilar W."/>
            <person name="Moore D."/>
            <person name="Tallon L.J."/>
            <person name="Sadzewicz L."/>
            <person name="Ott S."/>
            <person name="Zhao X."/>
            <person name="Nagaraj S."/>
            <person name="Vavikolanu K."/>
            <person name="Aluvathingal J."/>
            <person name="Nadendla S."/>
            <person name="Sichtig H."/>
        </authorList>
    </citation>
    <scope>NUCLEOTIDE SEQUENCE</scope>
    <source>
        <strain evidence="2">FDAARGOS_387</strain>
    </source>
</reference>
<reference evidence="3 5" key="3">
    <citation type="submission" date="2019-03" db="EMBL/GenBank/DDBJ databases">
        <authorList>
            <consortium name="Pathogen Informatics"/>
        </authorList>
    </citation>
    <scope>NUCLEOTIDE SEQUENCE [LARGE SCALE GENOMIC DNA]</scope>
    <source>
        <strain evidence="3 5">NCTC12282</strain>
    </source>
</reference>
<feature type="domain" description="Cyanophage baseplate Pam3 plug gp18" evidence="1">
    <location>
        <begin position="6"/>
        <end position="104"/>
    </location>
</feature>